<dbReference type="InterPro" id="IPR011495">
    <property type="entry name" value="Sig_transdc_His_kin_sub2_dim/P"/>
</dbReference>
<dbReference type="Pfam" id="PF01590">
    <property type="entry name" value="GAF"/>
    <property type="match status" value="1"/>
</dbReference>
<dbReference type="InterPro" id="IPR011102">
    <property type="entry name" value="Sig_transdc_His_kinase_HWE"/>
</dbReference>
<proteinExistence type="predicted"/>
<dbReference type="Proteomes" id="UP000469430">
    <property type="component" value="Unassembled WGS sequence"/>
</dbReference>
<dbReference type="OrthoDB" id="9812260at2"/>
<keyword evidence="7" id="KW-0067">ATP-binding</keyword>
<evidence type="ECO:0000259" key="8">
    <source>
        <dbReference type="PROSITE" id="PS50109"/>
    </source>
</evidence>
<keyword evidence="4" id="KW-0808">Transferase</keyword>
<comment type="catalytic activity">
    <reaction evidence="1">
        <text>ATP + protein L-histidine = ADP + protein N-phospho-L-histidine.</text>
        <dbReference type="EC" id="2.7.13.3"/>
    </reaction>
</comment>
<dbReference type="SUPFAM" id="SSF55874">
    <property type="entry name" value="ATPase domain of HSP90 chaperone/DNA topoisomerase II/histidine kinase"/>
    <property type="match status" value="1"/>
</dbReference>
<dbReference type="GO" id="GO:0005524">
    <property type="term" value="F:ATP binding"/>
    <property type="evidence" value="ECO:0007669"/>
    <property type="project" value="UniProtKB-KW"/>
</dbReference>
<dbReference type="GO" id="GO:0004673">
    <property type="term" value="F:protein histidine kinase activity"/>
    <property type="evidence" value="ECO:0007669"/>
    <property type="project" value="UniProtKB-EC"/>
</dbReference>
<dbReference type="InterPro" id="IPR003594">
    <property type="entry name" value="HATPase_dom"/>
</dbReference>
<evidence type="ECO:0000256" key="3">
    <source>
        <dbReference type="ARBA" id="ARBA00022553"/>
    </source>
</evidence>
<evidence type="ECO:0000256" key="7">
    <source>
        <dbReference type="ARBA" id="ARBA00022840"/>
    </source>
</evidence>
<evidence type="ECO:0000313" key="10">
    <source>
        <dbReference type="Proteomes" id="UP000469430"/>
    </source>
</evidence>
<dbReference type="Pfam" id="PF07568">
    <property type="entry name" value="HisKA_2"/>
    <property type="match status" value="1"/>
</dbReference>
<sequence>MKPALHPRETERLRELRRYQILDTDQETDFDEIVALASQLCKTPVSVVNFIDEGRQWFKAEVGLGVRSTPLDTSLCGHVILQDDFVEIPDTLADPRMSDNPLCTGEPGFRFYAGAILKGANGLPLGTLCVLDHKPRVLDATQRQVLEVLARQVMRELDLRLALEAEKVLRREIDHRVKNSLASIGALIAMKARRSPSPDVRTALDDVGARIRSLAALHAEFHDTADGGDVELAPLFRRVSDELQQLLPGGVALTIAASEGTVAAGLANSLLLIVNEFVSNSVKHGLAERDGTISVTITVEQDDWQILCRDDGTADAAAAERAAAGSGLGSQVIRSVAASLGTAPAWSADGGMRLTLTGNAG</sequence>
<dbReference type="Pfam" id="PF13581">
    <property type="entry name" value="HATPase_c_2"/>
    <property type="match status" value="1"/>
</dbReference>
<accession>A0A6I4U294</accession>
<evidence type="ECO:0000256" key="6">
    <source>
        <dbReference type="ARBA" id="ARBA00022777"/>
    </source>
</evidence>
<comment type="caution">
    <text evidence="9">The sequence shown here is derived from an EMBL/GenBank/DDBJ whole genome shotgun (WGS) entry which is preliminary data.</text>
</comment>
<reference evidence="9 10" key="1">
    <citation type="submission" date="2019-12" db="EMBL/GenBank/DDBJ databases">
        <title>Genomic-based taxomic classification of the family Erythrobacteraceae.</title>
        <authorList>
            <person name="Xu L."/>
        </authorList>
    </citation>
    <scope>NUCLEOTIDE SEQUENCE [LARGE SCALE GENOMIC DNA]</scope>
    <source>
        <strain evidence="9 10">S36</strain>
    </source>
</reference>
<gene>
    <name evidence="9" type="ORF">GRI97_17320</name>
</gene>
<dbReference type="AlphaFoldDB" id="A0A6I4U294"/>
<dbReference type="SMART" id="SM00911">
    <property type="entry name" value="HWE_HK"/>
    <property type="match status" value="1"/>
</dbReference>
<dbReference type="PANTHER" id="PTHR43102:SF2">
    <property type="entry name" value="GAF DOMAIN-CONTAINING PROTEIN"/>
    <property type="match status" value="1"/>
</dbReference>
<organism evidence="9 10">
    <name type="scientific">Croceibacterium xixiisoli</name>
    <dbReference type="NCBI Taxonomy" id="1476466"/>
    <lineage>
        <taxon>Bacteria</taxon>
        <taxon>Pseudomonadati</taxon>
        <taxon>Pseudomonadota</taxon>
        <taxon>Alphaproteobacteria</taxon>
        <taxon>Sphingomonadales</taxon>
        <taxon>Erythrobacteraceae</taxon>
        <taxon>Croceibacterium</taxon>
    </lineage>
</organism>
<dbReference type="SMART" id="SM00065">
    <property type="entry name" value="GAF"/>
    <property type="match status" value="1"/>
</dbReference>
<dbReference type="PROSITE" id="PS50109">
    <property type="entry name" value="HIS_KIN"/>
    <property type="match status" value="1"/>
</dbReference>
<keyword evidence="3" id="KW-0597">Phosphoprotein</keyword>
<dbReference type="RefSeq" id="WP_161392471.1">
    <property type="nucleotide sequence ID" value="NZ_JBHSCP010000003.1"/>
</dbReference>
<dbReference type="InterPro" id="IPR036890">
    <property type="entry name" value="HATPase_C_sf"/>
</dbReference>
<feature type="domain" description="Histidine kinase" evidence="8">
    <location>
        <begin position="172"/>
        <end position="361"/>
    </location>
</feature>
<evidence type="ECO:0000256" key="4">
    <source>
        <dbReference type="ARBA" id="ARBA00022679"/>
    </source>
</evidence>
<dbReference type="PANTHER" id="PTHR43102">
    <property type="entry name" value="SLR1143 PROTEIN"/>
    <property type="match status" value="1"/>
</dbReference>
<dbReference type="EC" id="2.7.13.3" evidence="2"/>
<dbReference type="InterPro" id="IPR029016">
    <property type="entry name" value="GAF-like_dom_sf"/>
</dbReference>
<dbReference type="Gene3D" id="3.30.450.40">
    <property type="match status" value="1"/>
</dbReference>
<dbReference type="InterPro" id="IPR003018">
    <property type="entry name" value="GAF"/>
</dbReference>
<keyword evidence="6" id="KW-0418">Kinase</keyword>
<evidence type="ECO:0000256" key="1">
    <source>
        <dbReference type="ARBA" id="ARBA00000085"/>
    </source>
</evidence>
<keyword evidence="10" id="KW-1185">Reference proteome</keyword>
<keyword evidence="5" id="KW-0547">Nucleotide-binding</keyword>
<dbReference type="Gene3D" id="3.30.565.10">
    <property type="entry name" value="Histidine kinase-like ATPase, C-terminal domain"/>
    <property type="match status" value="1"/>
</dbReference>
<evidence type="ECO:0000256" key="5">
    <source>
        <dbReference type="ARBA" id="ARBA00022741"/>
    </source>
</evidence>
<evidence type="ECO:0000256" key="2">
    <source>
        <dbReference type="ARBA" id="ARBA00012438"/>
    </source>
</evidence>
<protein>
    <recommendedName>
        <fullName evidence="2">histidine kinase</fullName>
        <ecNumber evidence="2">2.7.13.3</ecNumber>
    </recommendedName>
</protein>
<name>A0A6I4U294_9SPHN</name>
<dbReference type="EMBL" id="WTYJ01000004">
    <property type="protein sequence ID" value="MXP00754.1"/>
    <property type="molecule type" value="Genomic_DNA"/>
</dbReference>
<evidence type="ECO:0000313" key="9">
    <source>
        <dbReference type="EMBL" id="MXP00754.1"/>
    </source>
</evidence>
<dbReference type="SUPFAM" id="SSF55781">
    <property type="entry name" value="GAF domain-like"/>
    <property type="match status" value="1"/>
</dbReference>
<dbReference type="InterPro" id="IPR005467">
    <property type="entry name" value="His_kinase_dom"/>
</dbReference>